<evidence type="ECO:0008006" key="10">
    <source>
        <dbReference type="Google" id="ProtNLM"/>
    </source>
</evidence>
<evidence type="ECO:0000256" key="1">
    <source>
        <dbReference type="ARBA" id="ARBA00022999"/>
    </source>
</evidence>
<dbReference type="InterPro" id="IPR023578">
    <property type="entry name" value="Ras_GEF_dom_sf"/>
</dbReference>
<dbReference type="InterPro" id="IPR000980">
    <property type="entry name" value="SH2"/>
</dbReference>
<dbReference type="SMART" id="SM00252">
    <property type="entry name" value="SH2"/>
    <property type="match status" value="1"/>
</dbReference>
<sequence length="1097" mass="121803">MGNVQARQLDAKSMPHQRRGSIYWSFRYSSMRRSKDAQTMTVFNSKMPISEWLDLLDLAEYEMIFQMYPCVEDLLDLDDAALKEMGVRNMEHRSKMLSSLVRVQAKRRQSMNLEASCNNNSTLQLKRKNSCPAIRMSRGGSTTVCNTTNLDLHEISMLRNSSYCSRPKMNSPVEKKRFTFGEADIIYEELKTRAENINEKGELETDSNSSKAKDSTAADMDNESSNCGGSFSQPSMMGSITTQTNEQQEVLALKKALEWELGLDSRDLRSHAWYHGPLPRQRAEEIVQREGDFLIRDCTSQPDNYVLTCRTKTSVLHFVINKILVQPDTVYERVQYQFEEDAFDAIPDLITFYVGSGKSISLASGARIQFPCNRNYPLSFYGHKIVGNQLHSQMLAGLRGVSPLNSPLAANAGFRFGGTPMNQQQSHGMLQHQQSLPTSIGQAGGQQQQSPMSSPPRNKIYPAPRLPSKKQRSQSLTPAQAIVVSNIKNAESANSADGILQGNGIAGVSDTAVSNGGGSGSLTHLNHSNGHTFRPDSARRFNQLEKSNSVCGAPSDAQLHNHLDNLNIHGKLPTNGFQTIARCTVGDVVDHAKFTTHSLPRPATNSFRGNLNRTSSLARDFNVDASSNMFSSLEISKIPELPEKPPSPPPKPNRSNVSSLARPPKEMGGLEHQYPLQRQGGMAGIYQLSGSDSGNGSGDSMPGDMNEFIVHRGVVIKNPRFMSTSASSVTLKSLCEFDVQAAEEQLFTLPLPEVKLLSKFDVDNFSTLLLPSVENRPLDGDALNTFKMMLLETGPKMLAEHITRIDIGLLIEAPPTSLGEAEEEEKNENDCSLLDCCGLELLTLPQGKIFRQDLIERTQCMKLMVAVTILTCQTDMDRAELLSKWIQVAVETKTALGNLFGFSSIMLGLCMPQIQKLDSAWHLLRQKYTDDAFMFEAKLRPTLISMNECSNPQAPNTTVPYVLLYALLKDRSVIDILNFNNSSEKSSLYNMCITSWESKADDFGMYINYAHLDSSRHFLNSLKLYRKNAKIILEESVSRLDELLSDAFRTEFHIKFLWGSKGATASADDRHSKLEKVLALMADKFCNADANGTSTTA</sequence>
<dbReference type="VEuPathDB" id="VectorBase:SCAU002668"/>
<dbReference type="InterPro" id="IPR051853">
    <property type="entry name" value="SH2-Ras-GEF_adapter"/>
</dbReference>
<feature type="domain" description="Ras-GEF" evidence="6">
    <location>
        <begin position="794"/>
        <end position="1059"/>
    </location>
</feature>
<dbReference type="AlphaFoldDB" id="A0A1I8NWM1"/>
<dbReference type="GO" id="GO:0005085">
    <property type="term" value="F:guanyl-nucleotide exchange factor activity"/>
    <property type="evidence" value="ECO:0007669"/>
    <property type="project" value="UniProtKB-KW"/>
</dbReference>
<feature type="compositionally biased region" description="Low complexity" evidence="4">
    <location>
        <begin position="423"/>
        <end position="436"/>
    </location>
</feature>
<dbReference type="PROSITE" id="PS50105">
    <property type="entry name" value="SAM_DOMAIN"/>
    <property type="match status" value="1"/>
</dbReference>
<feature type="region of interest" description="Disordered" evidence="4">
    <location>
        <begin position="637"/>
        <end position="670"/>
    </location>
</feature>
<dbReference type="InterPro" id="IPR036860">
    <property type="entry name" value="SH2_dom_sf"/>
</dbReference>
<dbReference type="CDD" id="cd10337">
    <property type="entry name" value="SH2_BCAR3"/>
    <property type="match status" value="1"/>
</dbReference>
<dbReference type="Pfam" id="PF00617">
    <property type="entry name" value="RasGEF"/>
    <property type="match status" value="1"/>
</dbReference>
<dbReference type="Proteomes" id="UP000095300">
    <property type="component" value="Unassembled WGS sequence"/>
</dbReference>
<feature type="compositionally biased region" description="Low complexity" evidence="4">
    <location>
        <begin position="445"/>
        <end position="456"/>
    </location>
</feature>
<dbReference type="STRING" id="35570.A0A1I8NWM1"/>
<feature type="region of interest" description="Disordered" evidence="4">
    <location>
        <begin position="415"/>
        <end position="477"/>
    </location>
</feature>
<dbReference type="Gene3D" id="3.30.505.10">
    <property type="entry name" value="SH2 domain"/>
    <property type="match status" value="1"/>
</dbReference>
<organism evidence="8 9">
    <name type="scientific">Stomoxys calcitrans</name>
    <name type="common">Stable fly</name>
    <name type="synonym">Conops calcitrans</name>
    <dbReference type="NCBI Taxonomy" id="35570"/>
    <lineage>
        <taxon>Eukaryota</taxon>
        <taxon>Metazoa</taxon>
        <taxon>Ecdysozoa</taxon>
        <taxon>Arthropoda</taxon>
        <taxon>Hexapoda</taxon>
        <taxon>Insecta</taxon>
        <taxon>Pterygota</taxon>
        <taxon>Neoptera</taxon>
        <taxon>Endopterygota</taxon>
        <taxon>Diptera</taxon>
        <taxon>Brachycera</taxon>
        <taxon>Muscomorpha</taxon>
        <taxon>Muscoidea</taxon>
        <taxon>Muscidae</taxon>
        <taxon>Stomoxys</taxon>
    </lineage>
</organism>
<dbReference type="PANTHER" id="PTHR14247:SF8">
    <property type="entry name" value="RAS-GEF DOMAIN-CONTAINING PROTEIN"/>
    <property type="match status" value="1"/>
</dbReference>
<dbReference type="PROSITE" id="PS50001">
    <property type="entry name" value="SH2"/>
    <property type="match status" value="1"/>
</dbReference>
<dbReference type="SUPFAM" id="SSF48366">
    <property type="entry name" value="Ras GEF"/>
    <property type="match status" value="1"/>
</dbReference>
<dbReference type="EnsemblMetazoa" id="SCAU002668-RB">
    <property type="protein sequence ID" value="SCAU002668-PB"/>
    <property type="gene ID" value="SCAU002668"/>
</dbReference>
<dbReference type="SUPFAM" id="SSF47769">
    <property type="entry name" value="SAM/Pointed domain"/>
    <property type="match status" value="1"/>
</dbReference>
<evidence type="ECO:0000313" key="9">
    <source>
        <dbReference type="Proteomes" id="UP000095300"/>
    </source>
</evidence>
<evidence type="ECO:0000256" key="4">
    <source>
        <dbReference type="SAM" id="MobiDB-lite"/>
    </source>
</evidence>
<name>A0A1I8NWM1_STOCA</name>
<dbReference type="InterPro" id="IPR036964">
    <property type="entry name" value="RASGEF_cat_dom_sf"/>
</dbReference>
<dbReference type="PROSITE" id="PS50009">
    <property type="entry name" value="RASGEF_CAT"/>
    <property type="match status" value="1"/>
</dbReference>
<dbReference type="Gene3D" id="1.10.840.10">
    <property type="entry name" value="Ras guanine-nucleotide exchange factors catalytic domain"/>
    <property type="match status" value="1"/>
</dbReference>
<protein>
    <recommendedName>
        <fullName evidence="10">SH2 domain-containing protein</fullName>
    </recommendedName>
</protein>
<evidence type="ECO:0000259" key="6">
    <source>
        <dbReference type="PROSITE" id="PS50009"/>
    </source>
</evidence>
<dbReference type="GO" id="GO:0007264">
    <property type="term" value="P:small GTPase-mediated signal transduction"/>
    <property type="evidence" value="ECO:0007669"/>
    <property type="project" value="InterPro"/>
</dbReference>
<dbReference type="FunFam" id="3.30.505.10:FF:000013">
    <property type="entry name" value="SH2 domain-containing protein 3C isoform X1"/>
    <property type="match status" value="1"/>
</dbReference>
<dbReference type="InterPro" id="IPR001660">
    <property type="entry name" value="SAM"/>
</dbReference>
<dbReference type="GO" id="GO:0001784">
    <property type="term" value="F:phosphotyrosine residue binding"/>
    <property type="evidence" value="ECO:0007669"/>
    <property type="project" value="InterPro"/>
</dbReference>
<dbReference type="OrthoDB" id="2412973at2759"/>
<dbReference type="SUPFAM" id="SSF55550">
    <property type="entry name" value="SH2 domain"/>
    <property type="match status" value="1"/>
</dbReference>
<dbReference type="PANTHER" id="PTHR14247">
    <property type="entry name" value="BREAST CANCER ANTI-ESTROGEN RESISTANCE PROTEIN 3 HOMOLOG-LIKE PROTEIN"/>
    <property type="match status" value="1"/>
</dbReference>
<proteinExistence type="predicted"/>
<feature type="domain" description="SAM" evidence="7">
    <location>
        <begin position="49"/>
        <end position="106"/>
    </location>
</feature>
<evidence type="ECO:0000256" key="3">
    <source>
        <dbReference type="PROSITE-ProRule" id="PRU00191"/>
    </source>
</evidence>
<dbReference type="Pfam" id="PF00017">
    <property type="entry name" value="SH2"/>
    <property type="match status" value="1"/>
</dbReference>
<gene>
    <name evidence="8" type="primary">106083672</name>
</gene>
<feature type="region of interest" description="Disordered" evidence="4">
    <location>
        <begin position="197"/>
        <end position="238"/>
    </location>
</feature>
<dbReference type="InterPro" id="IPR013761">
    <property type="entry name" value="SAM/pointed_sf"/>
</dbReference>
<dbReference type="Gene3D" id="1.10.150.50">
    <property type="entry name" value="Transcription Factor, Ets-1"/>
    <property type="match status" value="1"/>
</dbReference>
<dbReference type="Pfam" id="PF00536">
    <property type="entry name" value="SAM_1"/>
    <property type="match status" value="1"/>
</dbReference>
<reference evidence="8" key="1">
    <citation type="submission" date="2020-05" db="UniProtKB">
        <authorList>
            <consortium name="EnsemblMetazoa"/>
        </authorList>
    </citation>
    <scope>IDENTIFICATION</scope>
    <source>
        <strain evidence="8">USDA</strain>
    </source>
</reference>
<keyword evidence="2" id="KW-0344">Guanine-nucleotide releasing factor</keyword>
<accession>A0A1I8NWM1</accession>
<dbReference type="SMART" id="SM00147">
    <property type="entry name" value="RasGEF"/>
    <property type="match status" value="1"/>
</dbReference>
<dbReference type="InterPro" id="IPR044102">
    <property type="entry name" value="SH2_SHEP1/BCAR3/NSP1"/>
</dbReference>
<keyword evidence="1 3" id="KW-0727">SH2 domain</keyword>
<feature type="compositionally biased region" description="Polar residues" evidence="4">
    <location>
        <begin position="223"/>
        <end position="238"/>
    </location>
</feature>
<evidence type="ECO:0000259" key="5">
    <source>
        <dbReference type="PROSITE" id="PS50001"/>
    </source>
</evidence>
<feature type="domain" description="SH2" evidence="5">
    <location>
        <begin position="273"/>
        <end position="372"/>
    </location>
</feature>
<dbReference type="InterPro" id="IPR001895">
    <property type="entry name" value="RASGEF_cat_dom"/>
</dbReference>
<evidence type="ECO:0000313" key="8">
    <source>
        <dbReference type="EnsemblMetazoa" id="SCAU002668-PB"/>
    </source>
</evidence>
<dbReference type="FunFam" id="1.10.840.10:FF:000015">
    <property type="entry name" value="Uncharacterized protein, isoform A"/>
    <property type="match status" value="1"/>
</dbReference>
<evidence type="ECO:0000256" key="2">
    <source>
        <dbReference type="PROSITE-ProRule" id="PRU00168"/>
    </source>
</evidence>
<evidence type="ECO:0000259" key="7">
    <source>
        <dbReference type="PROSITE" id="PS50105"/>
    </source>
</evidence>
<keyword evidence="9" id="KW-1185">Reference proteome</keyword>